<dbReference type="InterPro" id="IPR018776">
    <property type="entry name" value="Membrane_prot_PTPS-rel_domain"/>
</dbReference>
<feature type="transmembrane region" description="Helical" evidence="1">
    <location>
        <begin position="169"/>
        <end position="197"/>
    </location>
</feature>
<keyword evidence="4" id="KW-1185">Reference proteome</keyword>
<evidence type="ECO:0000256" key="1">
    <source>
        <dbReference type="SAM" id="Phobius"/>
    </source>
</evidence>
<feature type="transmembrane region" description="Helical" evidence="1">
    <location>
        <begin position="120"/>
        <end position="139"/>
    </location>
</feature>
<evidence type="ECO:0000313" key="4">
    <source>
        <dbReference type="Proteomes" id="UP001499951"/>
    </source>
</evidence>
<feature type="transmembrane region" description="Helical" evidence="1">
    <location>
        <begin position="248"/>
        <end position="269"/>
    </location>
</feature>
<dbReference type="RefSeq" id="WP_166937445.1">
    <property type="nucleotide sequence ID" value="NZ_BAAADD010000013.1"/>
</dbReference>
<keyword evidence="1" id="KW-1133">Transmembrane helix</keyword>
<comment type="caution">
    <text evidence="3">The sequence shown here is derived from an EMBL/GenBank/DDBJ whole genome shotgun (WGS) entry which is preliminary data.</text>
</comment>
<dbReference type="EMBL" id="BAAADD010000013">
    <property type="protein sequence ID" value="GAA0587393.1"/>
    <property type="molecule type" value="Genomic_DNA"/>
</dbReference>
<accession>A0ABP3QBC1</accession>
<feature type="transmembrane region" description="Helical" evidence="1">
    <location>
        <begin position="276"/>
        <end position="295"/>
    </location>
</feature>
<organism evidence="3 4">
    <name type="scientific">Rhizomicrobium electricum</name>
    <dbReference type="NCBI Taxonomy" id="480070"/>
    <lineage>
        <taxon>Bacteria</taxon>
        <taxon>Pseudomonadati</taxon>
        <taxon>Pseudomonadota</taxon>
        <taxon>Alphaproteobacteria</taxon>
        <taxon>Micropepsales</taxon>
        <taxon>Micropepsaceae</taxon>
        <taxon>Rhizomicrobium</taxon>
    </lineage>
</organism>
<feature type="transmembrane region" description="Helical" evidence="1">
    <location>
        <begin position="7"/>
        <end position="29"/>
    </location>
</feature>
<feature type="transmembrane region" description="Helical" evidence="1">
    <location>
        <begin position="209"/>
        <end position="236"/>
    </location>
</feature>
<evidence type="ECO:0000313" key="3">
    <source>
        <dbReference type="EMBL" id="GAA0587393.1"/>
    </source>
</evidence>
<reference evidence="4" key="1">
    <citation type="journal article" date="2019" name="Int. J. Syst. Evol. Microbiol.">
        <title>The Global Catalogue of Microorganisms (GCM) 10K type strain sequencing project: providing services to taxonomists for standard genome sequencing and annotation.</title>
        <authorList>
            <consortium name="The Broad Institute Genomics Platform"/>
            <consortium name="The Broad Institute Genome Sequencing Center for Infectious Disease"/>
            <person name="Wu L."/>
            <person name="Ma J."/>
        </authorList>
    </citation>
    <scope>NUCLEOTIDE SEQUENCE [LARGE SCALE GENOMIC DNA]</scope>
    <source>
        <strain evidence="4">JCM 15089</strain>
    </source>
</reference>
<feature type="domain" description="Membrane protein 6-pyruvoyl-tetrahydropterin synthase-related" evidence="2">
    <location>
        <begin position="69"/>
        <end position="196"/>
    </location>
</feature>
<dbReference type="Pfam" id="PF10131">
    <property type="entry name" value="PTPS_related"/>
    <property type="match status" value="1"/>
</dbReference>
<sequence length="462" mass="49460">MTKPTPRYALIAVTALTGLLCAVGLWRVLTVLPLQFPFDPNEGWNAYHTAALMSGHALYPGPEAYLVNNYPPLSFYVVGLVGLLVGDNIIAGRIVSLLAVAAIGVAMTVFARRQGASRNIAVLPALWFVAGLLVTTDYVGMDDPQLLAHAVSLAGLIVLMRTSRHAVAAAAALFVAAFFVKHAVVALPAASFLWLLIEDRRRAFQLAGYGLGFLVAGLLAFRLGYGVSLFAVVATARGYSLDQLTAALLHWLSWTAPAIVALALLAWFVRESAVRFVALYAAVAIVIGSYFLGGAGVDPNVMFDADIALGLGLALAVHKLDGWKRPLAAAIAVAPLFVIVATDKDWQAAYLDRPVVKAEAFIAHGDIAFMAAQKGLGLCEMLAFCYWAGKPVAVDMFNVGQAFETGARSDAEVARAVQAKRYAVIQFDPGEPYALGENVYQALMQSYRLHHSDDFGTFYVPK</sequence>
<protein>
    <recommendedName>
        <fullName evidence="2">Membrane protein 6-pyruvoyl-tetrahydropterin synthase-related domain-containing protein</fullName>
    </recommendedName>
</protein>
<dbReference type="Proteomes" id="UP001499951">
    <property type="component" value="Unassembled WGS sequence"/>
</dbReference>
<evidence type="ECO:0000259" key="2">
    <source>
        <dbReference type="Pfam" id="PF10131"/>
    </source>
</evidence>
<gene>
    <name evidence="3" type="ORF">GCM10008942_40520</name>
</gene>
<feature type="transmembrane region" description="Helical" evidence="1">
    <location>
        <begin position="97"/>
        <end position="114"/>
    </location>
</feature>
<keyword evidence="1" id="KW-0812">Transmembrane</keyword>
<proteinExistence type="predicted"/>
<keyword evidence="1" id="KW-0472">Membrane</keyword>
<name>A0ABP3QBC1_9PROT</name>